<dbReference type="EC" id="1.13.11.29" evidence="1"/>
<dbReference type="Proteomes" id="UP000594014">
    <property type="component" value="Chromosome"/>
</dbReference>
<name>A0ACD1AEN1_9FIRM</name>
<organism evidence="1 2">
    <name type="scientific">Anoxybacterium hadale</name>
    <dbReference type="NCBI Taxonomy" id="3408580"/>
    <lineage>
        <taxon>Bacteria</taxon>
        <taxon>Bacillati</taxon>
        <taxon>Bacillota</taxon>
        <taxon>Clostridia</taxon>
        <taxon>Peptostreptococcales</taxon>
        <taxon>Anaerovoracaceae</taxon>
        <taxon>Anoxybacterium</taxon>
    </lineage>
</organism>
<proteinExistence type="predicted"/>
<gene>
    <name evidence="1" type="primary">ygiD</name>
    <name evidence="1" type="ORF">FRZ06_15515</name>
</gene>
<keyword evidence="1" id="KW-0560">Oxidoreductase</keyword>
<dbReference type="EMBL" id="CP042469">
    <property type="protein sequence ID" value="QOX64650.1"/>
    <property type="molecule type" value="Genomic_DNA"/>
</dbReference>
<evidence type="ECO:0000313" key="1">
    <source>
        <dbReference type="EMBL" id="QOX64650.1"/>
    </source>
</evidence>
<keyword evidence="2" id="KW-1185">Reference proteome</keyword>
<evidence type="ECO:0000313" key="2">
    <source>
        <dbReference type="Proteomes" id="UP000594014"/>
    </source>
</evidence>
<reference evidence="1" key="1">
    <citation type="submission" date="2019-08" db="EMBL/GenBank/DDBJ databases">
        <title>Genome sequence of Clostridiales bacterium MT110.</title>
        <authorList>
            <person name="Cao J."/>
        </authorList>
    </citation>
    <scope>NUCLEOTIDE SEQUENCE</scope>
    <source>
        <strain evidence="1">MT110</strain>
    </source>
</reference>
<accession>A0ACD1AEN1</accession>
<protein>
    <submittedName>
        <fullName evidence="1">4,5-DOPA dioxygenase extradiol</fullName>
        <ecNumber evidence="1">1.13.11.29</ecNumber>
    </submittedName>
</protein>
<keyword evidence="1" id="KW-0223">Dioxygenase</keyword>
<sequence>MKERMPALFIGHGSPMNAIEANRFSRTWSRLGKEFKKPEAILVVSAHWYTHRIRISDTTYPKMIYDMYGFPEALYNVPYPAKGSPETARLVKDLVQDGIQIDNSWGIDHGAWSVLCHMYPDADIPVLQLSVDASADANSQYMTGKKLAPLRDLGVMILGSGNVVHNLAKLRWDQEDGFPWALEFDQYIRDKIRADDHEAVIHYKNAGDCAKNAFTTPEHFYPLLPVLGAASSEDQLTIFNEECLMGSLSMTSYLFDTSILSV</sequence>